<reference evidence="1" key="1">
    <citation type="submission" date="2021-08" db="EMBL/GenBank/DDBJ databases">
        <title>The first chromosome-level gecko genome reveals the dynamic sex chromosomes of Neotropical dwarf geckos (Sphaerodactylidae: Sphaerodactylus).</title>
        <authorList>
            <person name="Pinto B.J."/>
            <person name="Keating S.E."/>
            <person name="Gamble T."/>
        </authorList>
    </citation>
    <scope>NUCLEOTIDE SEQUENCE</scope>
    <source>
        <strain evidence="1">TG3544</strain>
    </source>
</reference>
<sequence>MEYSFTTLWKACLRPFLHGINLFHVAAHEFGHALGLAHSTIQDALMFPKYIHSDPAKVRLHQDDIEGIQSLYGPSEEADGGDQQAGSGAPANVPEQATDLCSSHLSFDAATSLRGETLFFKDSFMWRKNPAQGYFQKDQISAFWPALTGGIDAAYEAENKDTLFLFKGENYWASKANIIQPVFPKSIHSLGFPQSVKKIDAAVYDKNTKKTLFFAGDNYWRYDETRNSMDRRYPRKIAFDFPEVGSRVDAAFQHNGHFYLFRGSKQYEIDSKGRRFIGIKKSNFWFGCQ</sequence>
<organism evidence="1 2">
    <name type="scientific">Sphaerodactylus townsendi</name>
    <dbReference type="NCBI Taxonomy" id="933632"/>
    <lineage>
        <taxon>Eukaryota</taxon>
        <taxon>Metazoa</taxon>
        <taxon>Chordata</taxon>
        <taxon>Craniata</taxon>
        <taxon>Vertebrata</taxon>
        <taxon>Euteleostomi</taxon>
        <taxon>Lepidosauria</taxon>
        <taxon>Squamata</taxon>
        <taxon>Bifurcata</taxon>
        <taxon>Gekkota</taxon>
        <taxon>Sphaerodactylidae</taxon>
        <taxon>Sphaerodactylus</taxon>
    </lineage>
</organism>
<accession>A0ACB8FGC0</accession>
<evidence type="ECO:0000313" key="2">
    <source>
        <dbReference type="Proteomes" id="UP000827872"/>
    </source>
</evidence>
<protein>
    <submittedName>
        <fullName evidence="1">Uncharacterized protein</fullName>
    </submittedName>
</protein>
<comment type="caution">
    <text evidence="1">The sequence shown here is derived from an EMBL/GenBank/DDBJ whole genome shotgun (WGS) entry which is preliminary data.</text>
</comment>
<dbReference type="Proteomes" id="UP000827872">
    <property type="component" value="Linkage Group LG04"/>
</dbReference>
<keyword evidence="2" id="KW-1185">Reference proteome</keyword>
<proteinExistence type="predicted"/>
<evidence type="ECO:0000313" key="1">
    <source>
        <dbReference type="EMBL" id="KAH8004383.1"/>
    </source>
</evidence>
<dbReference type="EMBL" id="CM037617">
    <property type="protein sequence ID" value="KAH8004383.1"/>
    <property type="molecule type" value="Genomic_DNA"/>
</dbReference>
<name>A0ACB8FGC0_9SAUR</name>
<gene>
    <name evidence="1" type="ORF">K3G42_009749</name>
</gene>